<evidence type="ECO:0000313" key="1">
    <source>
        <dbReference type="EMBL" id="MBM9576211.1"/>
    </source>
</evidence>
<dbReference type="Proteomes" id="UP000724686">
    <property type="component" value="Unassembled WGS sequence"/>
</dbReference>
<evidence type="ECO:0000313" key="2">
    <source>
        <dbReference type="Proteomes" id="UP000724686"/>
    </source>
</evidence>
<gene>
    <name evidence="1" type="ORF">JWG45_03500</name>
</gene>
<accession>A0ABS2U778</accession>
<reference evidence="1 2" key="1">
    <citation type="submission" date="2021-02" db="EMBL/GenBank/DDBJ databases">
        <title>Leptospira ainlahdjerensis sp. nov., Leptospira ainazelensis sp. nov., Leptospira abararensis sp. nov. and Leptospira chreensis sp. nov., four new species isolated from water sources in Algeria.</title>
        <authorList>
            <person name="Amara Korba A."/>
            <person name="Kainiu M."/>
            <person name="Vincent A.T."/>
            <person name="Mariet J.-F."/>
            <person name="Veyrier F.J."/>
            <person name="Goarant C."/>
            <person name="Picardeau M."/>
        </authorList>
    </citation>
    <scope>NUCLEOTIDE SEQUENCE [LARGE SCALE GENOMIC DNA]</scope>
    <source>
        <strain evidence="1 2">201903070</strain>
    </source>
</reference>
<keyword evidence="2" id="KW-1185">Reference proteome</keyword>
<name>A0ABS2U778_9LEPT</name>
<organism evidence="1 2">
    <name type="scientific">Leptospira ainlahdjerensis</name>
    <dbReference type="NCBI Taxonomy" id="2810033"/>
    <lineage>
        <taxon>Bacteria</taxon>
        <taxon>Pseudomonadati</taxon>
        <taxon>Spirochaetota</taxon>
        <taxon>Spirochaetia</taxon>
        <taxon>Leptospirales</taxon>
        <taxon>Leptospiraceae</taxon>
        <taxon>Leptospira</taxon>
    </lineage>
</organism>
<dbReference type="RefSeq" id="WP_205278402.1">
    <property type="nucleotide sequence ID" value="NZ_JAFFPU010000013.1"/>
</dbReference>
<proteinExistence type="predicted"/>
<comment type="caution">
    <text evidence="1">The sequence shown here is derived from an EMBL/GenBank/DDBJ whole genome shotgun (WGS) entry which is preliminary data.</text>
</comment>
<dbReference type="EMBL" id="JAFFPU010000013">
    <property type="protein sequence ID" value="MBM9576211.1"/>
    <property type="molecule type" value="Genomic_DNA"/>
</dbReference>
<protein>
    <recommendedName>
        <fullName evidence="3">Restriction endonuclease</fullName>
    </recommendedName>
</protein>
<evidence type="ECO:0008006" key="3">
    <source>
        <dbReference type="Google" id="ProtNLM"/>
    </source>
</evidence>
<sequence>MSKLFAEEHLNVPWLIKPKHLDSSVIIHNNEKLDVKFSVGSSSKNAELPDFIGLDKNIDWHVLESKGRASYDKNEHQHAIEQASTVRKINNKKPITASASYIILNKDKFEGKIIDPEPKDSFHINVDDQTVIQHYYHLFQYFSNQNYFLGDLFNRSFRFFLWMIPDDVLIGIDANVIEASKKGKIDYEFMQWHSENSNLIEENDLISIGKDGIVAITIKGLEKVRITSLSNISNENFLLHPYLWRHFV</sequence>